<feature type="region of interest" description="Disordered" evidence="8">
    <location>
        <begin position="149"/>
        <end position="168"/>
    </location>
</feature>
<dbReference type="RefSeq" id="WP_141625227.1">
    <property type="nucleotide sequence ID" value="NZ_CP041242.1"/>
</dbReference>
<dbReference type="InterPro" id="IPR004491">
    <property type="entry name" value="HslU"/>
</dbReference>
<keyword evidence="4 7" id="KW-0547">Nucleotide-binding</keyword>
<evidence type="ECO:0000259" key="9">
    <source>
        <dbReference type="SMART" id="SM00382"/>
    </source>
</evidence>
<reference evidence="11 12" key="1">
    <citation type="submission" date="2019-06" db="EMBL/GenBank/DDBJ databases">
        <title>Lysobacter alkalisoli sp. nov. isolated from saline-alkali soil.</title>
        <authorList>
            <person name="Sun J.-Q."/>
            <person name="Xu L."/>
        </authorList>
    </citation>
    <scope>NUCLEOTIDE SEQUENCE [LARGE SCALE GENOMIC DNA]</scope>
    <source>
        <strain evidence="11 12">SJ-36</strain>
    </source>
</reference>
<feature type="binding site" evidence="7">
    <location>
        <position position="266"/>
    </location>
    <ligand>
        <name>ATP</name>
        <dbReference type="ChEBI" id="CHEBI:30616"/>
    </ligand>
</feature>
<evidence type="ECO:0000256" key="6">
    <source>
        <dbReference type="ARBA" id="ARBA00023186"/>
    </source>
</evidence>
<keyword evidence="3 7" id="KW-0963">Cytoplasm</keyword>
<keyword evidence="12" id="KW-1185">Reference proteome</keyword>
<protein>
    <recommendedName>
        <fullName evidence="7">ATP-dependent protease ATPase subunit HslU</fullName>
    </recommendedName>
    <alternativeName>
        <fullName evidence="7">Unfoldase HslU</fullName>
    </alternativeName>
</protein>
<feature type="binding site" evidence="7">
    <location>
        <position position="333"/>
    </location>
    <ligand>
        <name>ATP</name>
        <dbReference type="ChEBI" id="CHEBI:30616"/>
    </ligand>
</feature>
<feature type="domain" description="Clp ATPase C-terminal" evidence="10">
    <location>
        <begin position="347"/>
        <end position="446"/>
    </location>
</feature>
<comment type="function">
    <text evidence="7">ATPase subunit of a proteasome-like degradation complex; this subunit has chaperone activity. The binding of ATP and its subsequent hydrolysis by HslU are essential for unfolding of protein substrates subsequently hydrolyzed by HslV. HslU recognizes the N-terminal part of its protein substrates and unfolds these before they are guided to HslV for hydrolysis.</text>
</comment>
<proteinExistence type="inferred from homology"/>
<dbReference type="Gene3D" id="1.10.8.60">
    <property type="match status" value="1"/>
</dbReference>
<evidence type="ECO:0000313" key="11">
    <source>
        <dbReference type="EMBL" id="QDH71897.1"/>
    </source>
</evidence>
<evidence type="ECO:0000259" key="10">
    <source>
        <dbReference type="SMART" id="SM01086"/>
    </source>
</evidence>
<comment type="subcellular location">
    <subcellularLocation>
        <location evidence="1 7">Cytoplasm</location>
    </subcellularLocation>
</comment>
<feature type="binding site" evidence="7">
    <location>
        <position position="405"/>
    </location>
    <ligand>
        <name>ATP</name>
        <dbReference type="ChEBI" id="CHEBI:30616"/>
    </ligand>
</feature>
<name>A0A514BWY1_9GAMM</name>
<dbReference type="GO" id="GO:0043335">
    <property type="term" value="P:protein unfolding"/>
    <property type="evidence" value="ECO:0007669"/>
    <property type="project" value="UniProtKB-UniRule"/>
</dbReference>
<dbReference type="NCBIfam" id="TIGR00390">
    <property type="entry name" value="hslU"/>
    <property type="match status" value="1"/>
</dbReference>
<dbReference type="FunFam" id="3.40.50.300:FF:000220">
    <property type="entry name" value="ATP-dependent protease ATPase subunit HslU"/>
    <property type="match status" value="1"/>
</dbReference>
<feature type="domain" description="AAA+ ATPase" evidence="9">
    <location>
        <begin position="46"/>
        <end position="344"/>
    </location>
</feature>
<feature type="binding site" evidence="7">
    <location>
        <position position="15"/>
    </location>
    <ligand>
        <name>ATP</name>
        <dbReference type="ChEBI" id="CHEBI:30616"/>
    </ligand>
</feature>
<keyword evidence="11" id="KW-0645">Protease</keyword>
<dbReference type="Gene3D" id="3.40.50.300">
    <property type="entry name" value="P-loop containing nucleotide triphosphate hydrolases"/>
    <property type="match status" value="2"/>
</dbReference>
<dbReference type="InterPro" id="IPR003593">
    <property type="entry name" value="AAA+_ATPase"/>
</dbReference>
<dbReference type="AlphaFoldDB" id="A0A514BWY1"/>
<evidence type="ECO:0000256" key="4">
    <source>
        <dbReference type="ARBA" id="ARBA00022741"/>
    </source>
</evidence>
<evidence type="ECO:0000313" key="12">
    <source>
        <dbReference type="Proteomes" id="UP000317199"/>
    </source>
</evidence>
<dbReference type="SMART" id="SM01086">
    <property type="entry name" value="ClpB_D2-small"/>
    <property type="match status" value="1"/>
</dbReference>
<dbReference type="GO" id="GO:0005524">
    <property type="term" value="F:ATP binding"/>
    <property type="evidence" value="ECO:0007669"/>
    <property type="project" value="UniProtKB-UniRule"/>
</dbReference>
<dbReference type="NCBIfam" id="NF003544">
    <property type="entry name" value="PRK05201.1"/>
    <property type="match status" value="1"/>
</dbReference>
<dbReference type="InterPro" id="IPR003959">
    <property type="entry name" value="ATPase_AAA_core"/>
</dbReference>
<keyword evidence="6 7" id="KW-0143">Chaperone</keyword>
<gene>
    <name evidence="7 11" type="primary">hslU</name>
    <name evidence="11" type="ORF">FKV23_14750</name>
</gene>
<dbReference type="KEGG" id="lyj:FKV23_14750"/>
<dbReference type="SUPFAM" id="SSF52540">
    <property type="entry name" value="P-loop containing nucleoside triphosphate hydrolases"/>
    <property type="match status" value="1"/>
</dbReference>
<keyword evidence="11" id="KW-0378">Hydrolase</keyword>
<keyword evidence="5 7" id="KW-0067">ATP-binding</keyword>
<dbReference type="Pfam" id="PF07724">
    <property type="entry name" value="AAA_2"/>
    <property type="match status" value="1"/>
</dbReference>
<organism evidence="11 12">
    <name type="scientific">Marilutibacter alkalisoli</name>
    <dbReference type="NCBI Taxonomy" id="2591633"/>
    <lineage>
        <taxon>Bacteria</taxon>
        <taxon>Pseudomonadati</taxon>
        <taxon>Pseudomonadota</taxon>
        <taxon>Gammaproteobacteria</taxon>
        <taxon>Lysobacterales</taxon>
        <taxon>Lysobacteraceae</taxon>
        <taxon>Marilutibacter</taxon>
    </lineage>
</organism>
<dbReference type="PANTHER" id="PTHR48102:SF3">
    <property type="entry name" value="ATP-DEPENDENT PROTEASE ATPASE SUBUNIT HSLU"/>
    <property type="match status" value="1"/>
</dbReference>
<dbReference type="GO" id="GO:0008233">
    <property type="term" value="F:peptidase activity"/>
    <property type="evidence" value="ECO:0007669"/>
    <property type="project" value="UniProtKB-KW"/>
</dbReference>
<dbReference type="EMBL" id="CP041242">
    <property type="protein sequence ID" value="QDH71897.1"/>
    <property type="molecule type" value="Genomic_DNA"/>
</dbReference>
<dbReference type="CDD" id="cd19498">
    <property type="entry name" value="RecA-like_HslU"/>
    <property type="match status" value="1"/>
</dbReference>
<dbReference type="OrthoDB" id="9804062at2"/>
<dbReference type="GO" id="GO:0036402">
    <property type="term" value="F:proteasome-activating activity"/>
    <property type="evidence" value="ECO:0007669"/>
    <property type="project" value="UniProtKB-UniRule"/>
</dbReference>
<accession>A0A514BWY1</accession>
<comment type="similarity">
    <text evidence="2 7">Belongs to the ClpX chaperone family. HslU subfamily.</text>
</comment>
<evidence type="ECO:0000256" key="3">
    <source>
        <dbReference type="ARBA" id="ARBA00022490"/>
    </source>
</evidence>
<dbReference type="HAMAP" id="MF_00249">
    <property type="entry name" value="HslU"/>
    <property type="match status" value="1"/>
</dbReference>
<dbReference type="InterPro" id="IPR027417">
    <property type="entry name" value="P-loop_NTPase"/>
</dbReference>
<feature type="binding site" evidence="7">
    <location>
        <begin position="57"/>
        <end position="62"/>
    </location>
    <ligand>
        <name>ATP</name>
        <dbReference type="ChEBI" id="CHEBI:30616"/>
    </ligand>
</feature>
<sequence>MTPREIVQELDRHIIGQHSAKRAVAIALRNRWRRAQLDDELRNEVMPKNILMIGPTGVGKTEIARRLATLANAPFVKVEATRFTEVGYVGKDVEQIVRDLADTAVKLYREQAKQRVRTQAEERAEDRILDALLPRRSTSANSFGFNLAEAAKDEPSAQDNAPDDGTRAKLRRQLRAGELDEREIEIEAAVNVGVDIMAPPGMEEMGQQLRQMFSQVAGNKTHTKTLPIKAARKQLIEDEAARLVNEEEVREAAIEACEQHGIVFIDEIDKVAKRSEAGLSGGDVSREGVQRDLLPLVEGSTVSTKYGPVKTDHILFIASGAFHLAKPSDLIPELQGRFPIRVELGALSKDDFVRILTEPKAALTLQYVELMKTEGVGLRFTDDAVERLAEIAATVNERQENIGARRLHTVLERLLDVLSYEAPDRDGQSVNIDRAYVDDHLGELVQDPDLSRYIL</sequence>
<dbReference type="InterPro" id="IPR050052">
    <property type="entry name" value="ATP-dep_Clp_protease_ClpX"/>
</dbReference>
<evidence type="ECO:0000256" key="5">
    <source>
        <dbReference type="ARBA" id="ARBA00022840"/>
    </source>
</evidence>
<dbReference type="GO" id="GO:0009376">
    <property type="term" value="C:HslUV protease complex"/>
    <property type="evidence" value="ECO:0007669"/>
    <property type="project" value="UniProtKB-UniRule"/>
</dbReference>
<dbReference type="GO" id="GO:0016887">
    <property type="term" value="F:ATP hydrolysis activity"/>
    <property type="evidence" value="ECO:0007669"/>
    <property type="project" value="InterPro"/>
</dbReference>
<evidence type="ECO:0000256" key="7">
    <source>
        <dbReference type="HAMAP-Rule" id="MF_00249"/>
    </source>
</evidence>
<evidence type="ECO:0000256" key="8">
    <source>
        <dbReference type="SAM" id="MobiDB-lite"/>
    </source>
</evidence>
<dbReference type="SMART" id="SM00382">
    <property type="entry name" value="AAA"/>
    <property type="match status" value="1"/>
</dbReference>
<evidence type="ECO:0000256" key="2">
    <source>
        <dbReference type="ARBA" id="ARBA00009771"/>
    </source>
</evidence>
<comment type="subunit">
    <text evidence="7">A double ring-shaped homohexamer of HslV is capped on each side by a ring-shaped HslU homohexamer. The assembly of the HslU/HslV complex is dependent on binding of ATP.</text>
</comment>
<dbReference type="Pfam" id="PF00004">
    <property type="entry name" value="AAA"/>
    <property type="match status" value="1"/>
</dbReference>
<dbReference type="FunFam" id="3.40.50.300:FF:000213">
    <property type="entry name" value="ATP-dependent protease ATPase subunit HslU"/>
    <property type="match status" value="1"/>
</dbReference>
<evidence type="ECO:0000256" key="1">
    <source>
        <dbReference type="ARBA" id="ARBA00004496"/>
    </source>
</evidence>
<dbReference type="PANTHER" id="PTHR48102">
    <property type="entry name" value="ATP-DEPENDENT CLP PROTEASE ATP-BINDING SUBUNIT CLPX-LIKE, MITOCHONDRIAL-RELATED"/>
    <property type="match status" value="1"/>
</dbReference>
<dbReference type="Proteomes" id="UP000317199">
    <property type="component" value="Chromosome"/>
</dbReference>
<dbReference type="InterPro" id="IPR019489">
    <property type="entry name" value="Clp_ATPase_C"/>
</dbReference>